<dbReference type="InterPro" id="IPR056541">
    <property type="entry name" value="Ig-like_POM152"/>
</dbReference>
<feature type="domain" description="Nucleoporin POM152 immunoglobulin-like" evidence="2">
    <location>
        <begin position="886"/>
        <end position="962"/>
    </location>
</feature>
<dbReference type="InterPro" id="IPR056544">
    <property type="entry name" value="Ig_POM152"/>
</dbReference>
<evidence type="ECO:0000313" key="7">
    <source>
        <dbReference type="EMBL" id="SCU99673.1"/>
    </source>
</evidence>
<dbReference type="OrthoDB" id="5529162at2759"/>
<dbReference type="GO" id="GO:0006999">
    <property type="term" value="P:nuclear pore organization"/>
    <property type="evidence" value="ECO:0007669"/>
    <property type="project" value="TreeGrafter"/>
</dbReference>
<evidence type="ECO:0000259" key="6">
    <source>
        <dbReference type="Pfam" id="PF24527"/>
    </source>
</evidence>
<gene>
    <name evidence="7" type="ORF">LAMI_0G00100G</name>
</gene>
<feature type="domain" description="Nucleoporin POM152 N-terminal transmembrane" evidence="3">
    <location>
        <begin position="50"/>
        <end position="139"/>
    </location>
</feature>
<dbReference type="InterPro" id="IPR037701">
    <property type="entry name" value="Pom152"/>
</dbReference>
<dbReference type="InterPro" id="IPR056540">
    <property type="entry name" value="TMD_POM152"/>
</dbReference>
<feature type="region of interest" description="Disordered" evidence="1">
    <location>
        <begin position="1"/>
        <end position="21"/>
    </location>
</feature>
<dbReference type="InterPro" id="IPR056543">
    <property type="entry name" value="Ig-like_POM152_9th"/>
</dbReference>
<dbReference type="GO" id="GO:0006606">
    <property type="term" value="P:protein import into nucleus"/>
    <property type="evidence" value="ECO:0007669"/>
    <property type="project" value="TreeGrafter"/>
</dbReference>
<feature type="domain" description="Nucleoporin POM152 Ig-like" evidence="4">
    <location>
        <begin position="485"/>
        <end position="542"/>
    </location>
</feature>
<reference evidence="7 8" key="1">
    <citation type="submission" date="2016-03" db="EMBL/GenBank/DDBJ databases">
        <authorList>
            <person name="Devillers H."/>
        </authorList>
    </citation>
    <scope>NUCLEOTIDE SEQUENCE [LARGE SCALE GENOMIC DNA]</scope>
    <source>
        <strain evidence="7">CBS 11717</strain>
    </source>
</reference>
<feature type="domain" description="Nucleoporin POM152 ninth Ig-like" evidence="6">
    <location>
        <begin position="1082"/>
        <end position="1154"/>
    </location>
</feature>
<evidence type="ECO:0000259" key="5">
    <source>
        <dbReference type="Pfam" id="PF24519"/>
    </source>
</evidence>
<dbReference type="Pfam" id="PF24519">
    <property type="entry name" value="Ig-like_Pom152_1"/>
    <property type="match status" value="1"/>
</dbReference>
<dbReference type="EMBL" id="LT598469">
    <property type="protein sequence ID" value="SCU99673.1"/>
    <property type="molecule type" value="Genomic_DNA"/>
</dbReference>
<dbReference type="PANTHER" id="PTHR28206:SF1">
    <property type="entry name" value="NUCLEOPORIN POM152"/>
    <property type="match status" value="1"/>
</dbReference>
<dbReference type="GO" id="GO:0017056">
    <property type="term" value="F:structural constituent of nuclear pore"/>
    <property type="evidence" value="ECO:0007669"/>
    <property type="project" value="InterPro"/>
</dbReference>
<dbReference type="Pfam" id="PF24312">
    <property type="entry name" value="Ig-like_POM152"/>
    <property type="match status" value="2"/>
</dbReference>
<feature type="domain" description="Nucleoporin POM152 Ig-like" evidence="4">
    <location>
        <begin position="758"/>
        <end position="846"/>
    </location>
</feature>
<sequence>MNLRHRFPDNYGVKDPSEVKGSRKKVNIGGDINSENDVRAATLISTDVLDMPSQRGLALTIFTIIQSYKLYDLVLLKSGLPVSGLLLTGSRFNFILKYCIIDSLFLYFLPAFRIPKLSFSSAMVFCQICLLTSITVILSHERSFPIVSTLIAMWSRLSTRELSLTGGSVDQRKVLDVASHFKGAHTIKILPENTAMLNPFHDSYCLPMDHITAGSLEIPIRLNSTSEIGFLQLEYRDLQTNKVELWNYTKSDLTELPLTHELFERLPSKLQHANGKPQLRYLSVPVKNTGMYQINKIKDVKGISLRLYKSHVLVPHCPSAVVSGLGSSDRCVGDFDRVTIDVQGIPPLELQYTKLIGDEVSTFTDSSLQPEFLESPLLFSRKPYSAKDLADLKWAISQSVSVDLEKVLRSEGHVTYRIDKVVDGLGNEVNFAILPGTLLKKYGLEYGFDVHDLPRARLDFKFDSKAATKKSLVLDFDNVMDWKSALPYRVTILFEGENGQTKSFSHNISEPHTELAAQEPGTYTLVSVESRFCAGIVVDKSSVMIHKPIAPTLQVMSSPILDQCVGQVGLNFDLKFTGVPPFYYRAKIYKLEKGDRKLYDTKKFTSQGTRNQFSYNPTSEGNYEIVFDEISNSIFTHAIPLRPAQDYTFRTSMRVKPDASIKSNPNSKLCLGDRSTITVNFKGEPPFALEYDILETSTNKRTSFTEENIKDLEYKLETPNFNVGGDYILSLVSVKDSSACAVSLSSSDARIEVRREIPKAEFSIPEGSSELLVKEGSSADVSIRLSGVAPFVVGYQHYNFAGKLQGTFEAKFLSSHRASLSLQKQGIYKLLSVRDRSCIGEVGETNEQALSFLKKPSFKVVEHNRISNTTEFAFYKQAVCKFFEETVDLTLIGNPPFTVLYELASPTGKVVTKQLHVATKYASIVLPNEKAGLHTLTVTGVSDSNYGEEDLKKIGHKTKKVVVRQQVNDLPHVQFFKKGHTYRTCPSDAGQPSGHEPIGIEVSHGRGPFTLSFSVYHESTSKTDYFKLEGVTERNFNYERLFEGLKLGSHDFAIEKVIDSNGCVNEYGTRDNHVLISINDVPKISLLEPSMEYCVGDYVSYQLSGIAPFHIKYDFNGISLKSKEYSSQFIRLASEPGIISINALQDSSSKCIVNFTRPEMEKERNDLSLLVHPIPSVTVSRGDYIVEDIHEGDQAEVIFSFEGTPPFSLAFVRTELVEDKRGRRRPQVVETHRVEEIYGYEYRVVTNLQGTYEAIEISDAFCQAKNEAYFNGRI</sequence>
<dbReference type="STRING" id="1230905.A0A1G4K6Y9"/>
<dbReference type="GO" id="GO:0070762">
    <property type="term" value="C:nuclear pore transmembrane ring"/>
    <property type="evidence" value="ECO:0007669"/>
    <property type="project" value="TreeGrafter"/>
</dbReference>
<dbReference type="Pfam" id="PF24527">
    <property type="entry name" value="Ig-like_Pom152_9"/>
    <property type="match status" value="1"/>
</dbReference>
<feature type="domain" description="Nucleoporin POM152 first Ig-like" evidence="5">
    <location>
        <begin position="194"/>
        <end position="314"/>
    </location>
</feature>
<evidence type="ECO:0000259" key="2">
    <source>
        <dbReference type="Pfam" id="PF23664"/>
    </source>
</evidence>
<dbReference type="PANTHER" id="PTHR28206">
    <property type="entry name" value="NUCLEOPORIN POM152"/>
    <property type="match status" value="1"/>
</dbReference>
<evidence type="ECO:0000259" key="3">
    <source>
        <dbReference type="Pfam" id="PF24097"/>
    </source>
</evidence>
<dbReference type="Pfam" id="PF23664">
    <property type="entry name" value="Ig_Pom152"/>
    <property type="match status" value="2"/>
</dbReference>
<keyword evidence="8" id="KW-1185">Reference proteome</keyword>
<name>A0A1G4K6Y9_9SACH</name>
<dbReference type="InterPro" id="IPR056542">
    <property type="entry name" value="Ig-like_POM152_1st"/>
</dbReference>
<evidence type="ECO:0000256" key="1">
    <source>
        <dbReference type="SAM" id="MobiDB-lite"/>
    </source>
</evidence>
<protein>
    <submittedName>
        <fullName evidence="7">LAMI_0G00100g1_1</fullName>
    </submittedName>
</protein>
<dbReference type="Proteomes" id="UP000191024">
    <property type="component" value="Chromosome G"/>
</dbReference>
<accession>A0A1G4K6Y9</accession>
<dbReference type="AlphaFoldDB" id="A0A1G4K6Y9"/>
<feature type="domain" description="Nucleoporin POM152 immunoglobulin-like" evidence="2">
    <location>
        <begin position="548"/>
        <end position="655"/>
    </location>
</feature>
<evidence type="ECO:0000259" key="4">
    <source>
        <dbReference type="Pfam" id="PF24312"/>
    </source>
</evidence>
<organism evidence="7 8">
    <name type="scientific">Lachancea mirantina</name>
    <dbReference type="NCBI Taxonomy" id="1230905"/>
    <lineage>
        <taxon>Eukaryota</taxon>
        <taxon>Fungi</taxon>
        <taxon>Dikarya</taxon>
        <taxon>Ascomycota</taxon>
        <taxon>Saccharomycotina</taxon>
        <taxon>Saccharomycetes</taxon>
        <taxon>Saccharomycetales</taxon>
        <taxon>Saccharomycetaceae</taxon>
        <taxon>Lachancea</taxon>
    </lineage>
</organism>
<dbReference type="Pfam" id="PF24097">
    <property type="entry name" value="TMD_POM152"/>
    <property type="match status" value="1"/>
</dbReference>
<proteinExistence type="predicted"/>
<evidence type="ECO:0000313" key="8">
    <source>
        <dbReference type="Proteomes" id="UP000191024"/>
    </source>
</evidence>